<keyword evidence="1" id="KW-0472">Membrane</keyword>
<accession>A0A1B6C8E0</accession>
<dbReference type="EMBL" id="GEDC01027798">
    <property type="protein sequence ID" value="JAS09500.1"/>
    <property type="molecule type" value="Transcribed_RNA"/>
</dbReference>
<organism evidence="2">
    <name type="scientific">Clastoptera arizonana</name>
    <name type="common">Arizona spittle bug</name>
    <dbReference type="NCBI Taxonomy" id="38151"/>
    <lineage>
        <taxon>Eukaryota</taxon>
        <taxon>Metazoa</taxon>
        <taxon>Ecdysozoa</taxon>
        <taxon>Arthropoda</taxon>
        <taxon>Hexapoda</taxon>
        <taxon>Insecta</taxon>
        <taxon>Pterygota</taxon>
        <taxon>Neoptera</taxon>
        <taxon>Paraneoptera</taxon>
        <taxon>Hemiptera</taxon>
        <taxon>Auchenorrhyncha</taxon>
        <taxon>Cercopoidea</taxon>
        <taxon>Clastopteridae</taxon>
        <taxon>Clastoptera</taxon>
    </lineage>
</organism>
<keyword evidence="1" id="KW-0812">Transmembrane</keyword>
<proteinExistence type="predicted"/>
<dbReference type="AlphaFoldDB" id="A0A1B6C8E0"/>
<sequence length="311" mass="35326">TRASRQIIILQMDLNLIHILAIMLTVSQYDTSVLGSDLKKLYIRYSGLPLGAGGYIKMPVTVNEVNEQKKFVYAGHDNEINVDFYSHLDDPRFFLLFDNYGNIAGIRTGYIKSDIEKGAEKKKIAFPYDYSKISMFKSGISWGQDIWYANVLFVHPDKLQSGGRTRTNGIVAEGVFVTLDGKWVEVAKDECQVEKQNFTKQACFLAMGQHYFYKTTPSLDCKEMQPFFGLYNNGELHGFGLVPFGSFTSKKGGQSWFEDVPRLAAELIIPNGPQCAYEWTELFKLSSLHVFFRDSARFTLCPLWGSNKCKK</sequence>
<reference evidence="2" key="1">
    <citation type="submission" date="2015-12" db="EMBL/GenBank/DDBJ databases">
        <title>De novo transcriptome assembly of four potential Pierce s Disease insect vectors from Arizona vineyards.</title>
        <authorList>
            <person name="Tassone E.E."/>
        </authorList>
    </citation>
    <scope>NUCLEOTIDE SEQUENCE</scope>
</reference>
<evidence type="ECO:0000313" key="2">
    <source>
        <dbReference type="EMBL" id="JAS09500.1"/>
    </source>
</evidence>
<keyword evidence="1" id="KW-1133">Transmembrane helix</keyword>
<name>A0A1B6C8E0_9HEMI</name>
<protein>
    <submittedName>
        <fullName evidence="2">Uncharacterized protein</fullName>
    </submittedName>
</protein>
<gene>
    <name evidence="2" type="ORF">g.10989</name>
</gene>
<feature type="transmembrane region" description="Helical" evidence="1">
    <location>
        <begin position="7"/>
        <end position="26"/>
    </location>
</feature>
<evidence type="ECO:0000256" key="1">
    <source>
        <dbReference type="SAM" id="Phobius"/>
    </source>
</evidence>
<feature type="non-terminal residue" evidence="2">
    <location>
        <position position="1"/>
    </location>
</feature>